<keyword evidence="6" id="KW-1185">Reference proteome</keyword>
<feature type="repeat" description="ANK" evidence="3">
    <location>
        <begin position="107"/>
        <end position="139"/>
    </location>
</feature>
<feature type="repeat" description="ANK" evidence="3">
    <location>
        <begin position="175"/>
        <end position="210"/>
    </location>
</feature>
<dbReference type="GeneID" id="19737757"/>
<dbReference type="PRINTS" id="PR01415">
    <property type="entry name" value="ANKYRIN"/>
</dbReference>
<gene>
    <name evidence="5" type="ORF">fep_033</name>
</gene>
<evidence type="ECO:0000256" key="1">
    <source>
        <dbReference type="ARBA" id="ARBA00022737"/>
    </source>
</evidence>
<proteinExistence type="predicted"/>
<keyword evidence="1" id="KW-0677">Repeat</keyword>
<dbReference type="InterPro" id="IPR002110">
    <property type="entry name" value="Ankyrin_rpt"/>
</dbReference>
<dbReference type="Gene3D" id="1.25.40.20">
    <property type="entry name" value="Ankyrin repeat-containing domain"/>
    <property type="match status" value="3"/>
</dbReference>
<dbReference type="Pfam" id="PF12796">
    <property type="entry name" value="Ank_2"/>
    <property type="match status" value="2"/>
</dbReference>
<sequence>MNYCITKKYPLYFSIISQDVIYTRWLLKQGENPNDIPSRFRLRPLYYAVKAKNKKLIQVLLEYGADINDFSYLPSEYVVLHQSIDDIGITKLLLDYGSNPNTIDIKNGMNALHIAVKIGYYDVTKLLLSRGANVNIKTKLTGYTPIHLAAKYGKLDILKLLLEYNADIDIRTSIYGHTALHLAVRSNNESVMSIINYLILYHSDVNAINNHGKTALHYAIFNKNKDIIKLLLLNGGDINITDDFNRTILHKALLVVDKYYVVELLKLGGDLNVIDSFGETPFTVLIHRRGYISKISRLLVSHIVLTAYKNPKIKTSTGFEINIGTINRITILNSYRLIAEIDIHYIHKIKLSEKYNLLDLLNYSTASTNRELIYKFYNRDAILNFKKYFPSYYPFIKKDIKEAIERNFLVCSICTCIDSLIQPNQLFVSWYSLPIETKYMILSNLDNDSMRDLLEKYNKVYNEK</sequence>
<dbReference type="Proteomes" id="UP000101521">
    <property type="component" value="Segment"/>
</dbReference>
<evidence type="ECO:0000313" key="6">
    <source>
        <dbReference type="Proteomes" id="UP000101521"/>
    </source>
</evidence>
<feature type="repeat" description="ANK" evidence="3">
    <location>
        <begin position="211"/>
        <end position="243"/>
    </location>
</feature>
<dbReference type="PROSITE" id="PS50297">
    <property type="entry name" value="ANK_REP_REGION"/>
    <property type="match status" value="5"/>
</dbReference>
<dbReference type="PROSITE" id="PS50088">
    <property type="entry name" value="ANK_REPEAT"/>
    <property type="match status" value="5"/>
</dbReference>
<evidence type="ECO:0000313" key="5">
    <source>
        <dbReference type="EMBL" id="AID46547.1"/>
    </source>
</evidence>
<dbReference type="Pfam" id="PF00023">
    <property type="entry name" value="Ank"/>
    <property type="match status" value="1"/>
</dbReference>
<dbReference type="EMBL" id="KJ801920">
    <property type="protein sequence ID" value="AID46547.1"/>
    <property type="molecule type" value="Genomic_DNA"/>
</dbReference>
<dbReference type="PANTHER" id="PTHR24198">
    <property type="entry name" value="ANKYRIN REPEAT AND PROTEIN KINASE DOMAIN-CONTAINING PROTEIN"/>
    <property type="match status" value="1"/>
</dbReference>
<dbReference type="Pfam" id="PF09372">
    <property type="entry name" value="PRANC"/>
    <property type="match status" value="1"/>
</dbReference>
<dbReference type="KEGG" id="vg:19737757"/>
<dbReference type="SMART" id="SM00248">
    <property type="entry name" value="ANK"/>
    <property type="match status" value="8"/>
</dbReference>
<dbReference type="InterPro" id="IPR036770">
    <property type="entry name" value="Ankyrin_rpt-contain_sf"/>
</dbReference>
<reference evidence="5 6" key="1">
    <citation type="journal article" date="2014" name="BMC Genomics">
        <title>The complete genome sequences of poxviruses isolated from a penguin and a pigeon in South Africa and comparison to other sequenced avipoxviruses.</title>
        <authorList>
            <person name="Offerman K."/>
            <person name="Carulei O."/>
            <person name="van der Walt A.P."/>
            <person name="Douglass N."/>
            <person name="Williamson A.L."/>
        </authorList>
    </citation>
    <scope>NUCLEOTIDE SEQUENCE [LARGE SCALE GENOMIC DNA]</scope>
    <source>
        <strain evidence="5">FeP2</strain>
    </source>
</reference>
<protein>
    <submittedName>
        <fullName evidence="5">Ankyrin repeat protein</fullName>
    </submittedName>
</protein>
<keyword evidence="2 3" id="KW-0040">ANK repeat</keyword>
<dbReference type="RefSeq" id="YP_009046271.1">
    <property type="nucleotide sequence ID" value="NC_024447.1"/>
</dbReference>
<organism evidence="5 6">
    <name type="scientific">Pigeonpox virus</name>
    <dbReference type="NCBI Taxonomy" id="10264"/>
    <lineage>
        <taxon>Viruses</taxon>
        <taxon>Varidnaviria</taxon>
        <taxon>Bamfordvirae</taxon>
        <taxon>Nucleocytoviricota</taxon>
        <taxon>Pokkesviricetes</taxon>
        <taxon>Chitovirales</taxon>
        <taxon>Poxviridae</taxon>
        <taxon>Chordopoxvirinae</taxon>
        <taxon>Avipoxvirus</taxon>
        <taxon>Avipoxvirus pigeonpox</taxon>
    </lineage>
</organism>
<dbReference type="PANTHER" id="PTHR24198:SF165">
    <property type="entry name" value="ANKYRIN REPEAT-CONTAINING PROTEIN-RELATED"/>
    <property type="match status" value="1"/>
</dbReference>
<dbReference type="InterPro" id="IPR018272">
    <property type="entry name" value="PRANC_domain"/>
</dbReference>
<feature type="repeat" description="ANK" evidence="3">
    <location>
        <begin position="44"/>
        <end position="72"/>
    </location>
</feature>
<feature type="domain" description="PRANC" evidence="4">
    <location>
        <begin position="355"/>
        <end position="454"/>
    </location>
</feature>
<name>A0A068EKM3_9POXV</name>
<dbReference type="SUPFAM" id="SSF48403">
    <property type="entry name" value="Ankyrin repeat"/>
    <property type="match status" value="1"/>
</dbReference>
<evidence type="ECO:0000256" key="3">
    <source>
        <dbReference type="PROSITE-ProRule" id="PRU00023"/>
    </source>
</evidence>
<evidence type="ECO:0000259" key="4">
    <source>
        <dbReference type="Pfam" id="PF09372"/>
    </source>
</evidence>
<feature type="repeat" description="ANK" evidence="3">
    <location>
        <begin position="141"/>
        <end position="173"/>
    </location>
</feature>
<accession>A0A068EKM3</accession>
<evidence type="ECO:0000256" key="2">
    <source>
        <dbReference type="ARBA" id="ARBA00023043"/>
    </source>
</evidence>